<dbReference type="EMBL" id="ABLD01000018">
    <property type="protein sequence ID" value="EDT08367.1"/>
    <property type="molecule type" value="Genomic_DNA"/>
</dbReference>
<keyword evidence="9" id="KW-1185">Reference proteome</keyword>
<reference evidence="8 9" key="1">
    <citation type="submission" date="2008-03" db="EMBL/GenBank/DDBJ databases">
        <title>Sequencing of the draft genome and assembly of Burkholderia graminis C4D1M.</title>
        <authorList>
            <consortium name="US DOE Joint Genome Institute (JGI-PGF)"/>
            <person name="Copeland A."/>
            <person name="Lucas S."/>
            <person name="Lapidus A."/>
            <person name="Glavina del Rio T."/>
            <person name="Dalin E."/>
            <person name="Tice H."/>
            <person name="Bruce D."/>
            <person name="Goodwin L."/>
            <person name="Pitluck S."/>
            <person name="Larimer F."/>
            <person name="Land M.L."/>
            <person name="Hauser L."/>
            <person name="Tiedje J."/>
            <person name="Richardson P."/>
        </authorList>
    </citation>
    <scope>NUCLEOTIDE SEQUENCE [LARGE SCALE GENOMIC DNA]</scope>
    <source>
        <strain evidence="9">ATCC 700544 / DSM 17151 / LMG 18924 / NCIMB 13744 / C4D1M</strain>
    </source>
</reference>
<dbReference type="EC" id="2.7.13.3" evidence="2"/>
<dbReference type="InterPro" id="IPR005467">
    <property type="entry name" value="His_kinase_dom"/>
</dbReference>
<dbReference type="SMART" id="SM00387">
    <property type="entry name" value="HATPase_c"/>
    <property type="match status" value="1"/>
</dbReference>
<dbReference type="GO" id="GO:0000155">
    <property type="term" value="F:phosphorelay sensor kinase activity"/>
    <property type="evidence" value="ECO:0007669"/>
    <property type="project" value="InterPro"/>
</dbReference>
<dbReference type="PANTHER" id="PTHR43047">
    <property type="entry name" value="TWO-COMPONENT HISTIDINE PROTEIN KINASE"/>
    <property type="match status" value="1"/>
</dbReference>
<dbReference type="Pfam" id="PF02518">
    <property type="entry name" value="HATPase_c"/>
    <property type="match status" value="1"/>
</dbReference>
<dbReference type="Proteomes" id="UP000005045">
    <property type="component" value="Unassembled WGS sequence"/>
</dbReference>
<keyword evidence="4" id="KW-0808">Transferase</keyword>
<dbReference type="PANTHER" id="PTHR43047:SF72">
    <property type="entry name" value="OSMOSENSING HISTIDINE PROTEIN KINASE SLN1"/>
    <property type="match status" value="1"/>
</dbReference>
<dbReference type="GO" id="GO:0009927">
    <property type="term" value="F:histidine phosphotransfer kinase activity"/>
    <property type="evidence" value="ECO:0007669"/>
    <property type="project" value="TreeGrafter"/>
</dbReference>
<dbReference type="CDD" id="cd00075">
    <property type="entry name" value="HATPase"/>
    <property type="match status" value="1"/>
</dbReference>
<feature type="domain" description="Histidine kinase" evidence="7">
    <location>
        <begin position="353"/>
        <end position="564"/>
    </location>
</feature>
<protein>
    <recommendedName>
        <fullName evidence="2">histidine kinase</fullName>
        <ecNumber evidence="2">2.7.13.3</ecNumber>
    </recommendedName>
</protein>
<dbReference type="AlphaFoldDB" id="B1G613"/>
<dbReference type="SUPFAM" id="SSF55874">
    <property type="entry name" value="ATPase domain of HSP90 chaperone/DNA topoisomerase II/histidine kinase"/>
    <property type="match status" value="1"/>
</dbReference>
<dbReference type="InterPro" id="IPR036097">
    <property type="entry name" value="HisK_dim/P_sf"/>
</dbReference>
<evidence type="ECO:0000313" key="8">
    <source>
        <dbReference type="EMBL" id="EDT08367.1"/>
    </source>
</evidence>
<dbReference type="RefSeq" id="WP_006051361.1">
    <property type="nucleotide sequence ID" value="NZ_ABLD01000018.1"/>
</dbReference>
<accession>B1G613</accession>
<evidence type="ECO:0000256" key="3">
    <source>
        <dbReference type="ARBA" id="ARBA00022553"/>
    </source>
</evidence>
<comment type="caution">
    <text evidence="8">The sequence shown here is derived from an EMBL/GenBank/DDBJ whole genome shotgun (WGS) entry which is preliminary data.</text>
</comment>
<dbReference type="Gene3D" id="3.30.450.20">
    <property type="entry name" value="PAS domain"/>
    <property type="match status" value="1"/>
</dbReference>
<evidence type="ECO:0000256" key="6">
    <source>
        <dbReference type="SAM" id="Phobius"/>
    </source>
</evidence>
<keyword evidence="6" id="KW-0812">Transmembrane</keyword>
<dbReference type="SUPFAM" id="SSF47384">
    <property type="entry name" value="Homodimeric domain of signal transducing histidine kinase"/>
    <property type="match status" value="1"/>
</dbReference>
<feature type="transmembrane region" description="Helical" evidence="6">
    <location>
        <begin position="78"/>
        <end position="100"/>
    </location>
</feature>
<proteinExistence type="predicted"/>
<dbReference type="InterPro" id="IPR003594">
    <property type="entry name" value="HATPase_dom"/>
</dbReference>
<keyword evidence="5 8" id="KW-0418">Kinase</keyword>
<name>B1G613_PARG4</name>
<evidence type="ECO:0000313" key="9">
    <source>
        <dbReference type="Proteomes" id="UP000005045"/>
    </source>
</evidence>
<evidence type="ECO:0000256" key="1">
    <source>
        <dbReference type="ARBA" id="ARBA00000085"/>
    </source>
</evidence>
<sequence length="570" mass="62366">MKDMSSGCSERRSFTETSVLAGPSTDVARAWLRLMAVLMSCCLILCSIPLLHRLDLVLLDAASHSAEGIEASALPLPFGFLITFLFNESVVPLVCVALYLLGPRDSLIVSACLACALIAIAYAVLRWGHAFLSPTAGVLTCMTAWPLWALRRQEALLYYLSRDMDAVMRQLSLTQGLARASRFSDPVQRQLDAMTSLSERVHRYREFLAHWIDTLPEATLVTSRDGVVLRANERVLSLMRESDARCGASGSPSGRQVADVLFDITASQRAIEFAARALSSIKPLNADDTLPPDVTMLLGQGTEIASARGARSLLVKCAPIFASDGHDTSLIFHIADVSSIRKAERQRDTALRFLSHDMRSPQAALLALVEQMRHQPPRFTQQRFTELVAHYASAALRLSDDFLFLARAEGVAPKLTRVDPALALGDAVDDFWPQASLKSTMVDLIAEPGTSLIADAQLLRRAFGNLIGNAIKYSPPASTVRVRLSETPRHLRISVVDQGIGISVPDKQQLFTQFRQFDERFAGLGHGLGLAFVKTVVDSLDGRLFVRSKAGKGTVFTVRLPRADAALTRE</sequence>
<dbReference type="CDD" id="cd00082">
    <property type="entry name" value="HisKA"/>
    <property type="match status" value="1"/>
</dbReference>
<dbReference type="OrthoDB" id="9806704at2"/>
<evidence type="ECO:0000256" key="4">
    <source>
        <dbReference type="ARBA" id="ARBA00022679"/>
    </source>
</evidence>
<dbReference type="Gene3D" id="3.30.565.10">
    <property type="entry name" value="Histidine kinase-like ATPase, C-terminal domain"/>
    <property type="match status" value="1"/>
</dbReference>
<comment type="catalytic activity">
    <reaction evidence="1">
        <text>ATP + protein L-histidine = ADP + protein N-phospho-L-histidine.</text>
        <dbReference type="EC" id="2.7.13.3"/>
    </reaction>
</comment>
<keyword evidence="3" id="KW-0597">Phosphoprotein</keyword>
<evidence type="ECO:0000256" key="2">
    <source>
        <dbReference type="ARBA" id="ARBA00012438"/>
    </source>
</evidence>
<dbReference type="PRINTS" id="PR00344">
    <property type="entry name" value="BCTRLSENSOR"/>
</dbReference>
<dbReference type="GO" id="GO:0005886">
    <property type="term" value="C:plasma membrane"/>
    <property type="evidence" value="ECO:0007669"/>
    <property type="project" value="TreeGrafter"/>
</dbReference>
<gene>
    <name evidence="8" type="ORF">BgramDRAFT_4789</name>
</gene>
<dbReference type="InterPro" id="IPR003661">
    <property type="entry name" value="HisK_dim/P_dom"/>
</dbReference>
<dbReference type="Gene3D" id="1.10.287.130">
    <property type="match status" value="1"/>
</dbReference>
<keyword evidence="6" id="KW-0472">Membrane</keyword>
<dbReference type="InterPro" id="IPR036890">
    <property type="entry name" value="HATPase_C_sf"/>
</dbReference>
<evidence type="ECO:0000259" key="7">
    <source>
        <dbReference type="PROSITE" id="PS50109"/>
    </source>
</evidence>
<dbReference type="InterPro" id="IPR004358">
    <property type="entry name" value="Sig_transdc_His_kin-like_C"/>
</dbReference>
<organism evidence="8 9">
    <name type="scientific">Paraburkholderia graminis (strain ATCC 700544 / DSM 17151 / LMG 18924 / NCIMB 13744 / C4D1M)</name>
    <dbReference type="NCBI Taxonomy" id="396598"/>
    <lineage>
        <taxon>Bacteria</taxon>
        <taxon>Pseudomonadati</taxon>
        <taxon>Pseudomonadota</taxon>
        <taxon>Betaproteobacteria</taxon>
        <taxon>Burkholderiales</taxon>
        <taxon>Burkholderiaceae</taxon>
        <taxon>Paraburkholderia</taxon>
    </lineage>
</organism>
<dbReference type="PROSITE" id="PS50109">
    <property type="entry name" value="HIS_KIN"/>
    <property type="match status" value="1"/>
</dbReference>
<feature type="transmembrane region" description="Helical" evidence="6">
    <location>
        <begin position="30"/>
        <end position="51"/>
    </location>
</feature>
<keyword evidence="6" id="KW-1133">Transmembrane helix</keyword>
<evidence type="ECO:0000256" key="5">
    <source>
        <dbReference type="ARBA" id="ARBA00022777"/>
    </source>
</evidence>
<feature type="transmembrane region" description="Helical" evidence="6">
    <location>
        <begin position="107"/>
        <end position="125"/>
    </location>
</feature>